<feature type="active site" description="Nucleophile" evidence="10 11">
    <location>
        <position position="462"/>
    </location>
</feature>
<keyword evidence="8 10" id="KW-0320">Glycogen biosynthesis</keyword>
<evidence type="ECO:0000256" key="4">
    <source>
        <dbReference type="ARBA" id="ARBA00009000"/>
    </source>
</evidence>
<dbReference type="GO" id="GO:0004553">
    <property type="term" value="F:hydrolase activity, hydrolyzing O-glycosyl compounds"/>
    <property type="evidence" value="ECO:0007669"/>
    <property type="project" value="InterPro"/>
</dbReference>
<dbReference type="InterPro" id="IPR037439">
    <property type="entry name" value="Branching_enzy"/>
</dbReference>
<keyword evidence="5 10" id="KW-0321">Glycogen metabolism</keyword>
<dbReference type="PANTHER" id="PTHR43651">
    <property type="entry name" value="1,4-ALPHA-GLUCAN-BRANCHING ENZYME"/>
    <property type="match status" value="1"/>
</dbReference>
<dbReference type="Pfam" id="PF02806">
    <property type="entry name" value="Alpha-amylase_C"/>
    <property type="match status" value="1"/>
</dbReference>
<evidence type="ECO:0000313" key="15">
    <source>
        <dbReference type="Proteomes" id="UP000702544"/>
    </source>
</evidence>
<feature type="region of interest" description="Disordered" evidence="12">
    <location>
        <begin position="1"/>
        <end position="79"/>
    </location>
</feature>
<dbReference type="Gene3D" id="2.60.40.1180">
    <property type="entry name" value="Golgi alpha-mannosidase II"/>
    <property type="match status" value="1"/>
</dbReference>
<dbReference type="PANTHER" id="PTHR43651:SF3">
    <property type="entry name" value="1,4-ALPHA-GLUCAN-BRANCHING ENZYME"/>
    <property type="match status" value="1"/>
</dbReference>
<dbReference type="SUPFAM" id="SSF51445">
    <property type="entry name" value="(Trans)glycosidases"/>
    <property type="match status" value="1"/>
</dbReference>
<dbReference type="GO" id="GO:0005978">
    <property type="term" value="P:glycogen biosynthetic process"/>
    <property type="evidence" value="ECO:0007669"/>
    <property type="project" value="UniProtKB-UniRule"/>
</dbReference>
<evidence type="ECO:0000256" key="8">
    <source>
        <dbReference type="ARBA" id="ARBA00023056"/>
    </source>
</evidence>
<feature type="active site" description="Proton donor" evidence="10 11">
    <location>
        <position position="515"/>
    </location>
</feature>
<name>A0AAE4ZDL8_9BACT</name>
<dbReference type="InterPro" id="IPR014756">
    <property type="entry name" value="Ig_E-set"/>
</dbReference>
<keyword evidence="9 10" id="KW-0119">Carbohydrate metabolism</keyword>
<dbReference type="PIRSF" id="PIRSF000463">
    <property type="entry name" value="GlgB"/>
    <property type="match status" value="1"/>
</dbReference>
<dbReference type="InterPro" id="IPR013783">
    <property type="entry name" value="Ig-like_fold"/>
</dbReference>
<dbReference type="InterPro" id="IPR006407">
    <property type="entry name" value="GlgB"/>
</dbReference>
<dbReference type="FunFam" id="2.60.40.1180:FF:000002">
    <property type="entry name" value="1,4-alpha-glucan branching enzyme GlgB"/>
    <property type="match status" value="1"/>
</dbReference>
<dbReference type="NCBIfam" id="NF008967">
    <property type="entry name" value="PRK12313.1"/>
    <property type="match status" value="1"/>
</dbReference>
<evidence type="ECO:0000313" key="14">
    <source>
        <dbReference type="EMBL" id="NIR76615.1"/>
    </source>
</evidence>
<gene>
    <name evidence="10 14" type="primary">glgB</name>
    <name evidence="14" type="ORF">GWO12_16160</name>
</gene>
<evidence type="ECO:0000256" key="10">
    <source>
        <dbReference type="HAMAP-Rule" id="MF_00685"/>
    </source>
</evidence>
<dbReference type="GO" id="GO:0005829">
    <property type="term" value="C:cytosol"/>
    <property type="evidence" value="ECO:0007669"/>
    <property type="project" value="TreeGrafter"/>
</dbReference>
<feature type="compositionally biased region" description="Basic residues" evidence="12">
    <location>
        <begin position="1"/>
        <end position="13"/>
    </location>
</feature>
<feature type="compositionally biased region" description="Basic residues" evidence="12">
    <location>
        <begin position="35"/>
        <end position="45"/>
    </location>
</feature>
<feature type="compositionally biased region" description="Basic and acidic residues" evidence="12">
    <location>
        <begin position="14"/>
        <end position="29"/>
    </location>
</feature>
<evidence type="ECO:0000256" key="3">
    <source>
        <dbReference type="ARBA" id="ARBA00004964"/>
    </source>
</evidence>
<comment type="similarity">
    <text evidence="4 10">Belongs to the glycosyl hydrolase 13 family. GlgB subfamily.</text>
</comment>
<dbReference type="Proteomes" id="UP000702544">
    <property type="component" value="Unassembled WGS sequence"/>
</dbReference>
<dbReference type="SMART" id="SM00642">
    <property type="entry name" value="Aamy"/>
    <property type="match status" value="1"/>
</dbReference>
<dbReference type="Gene3D" id="2.60.40.10">
    <property type="entry name" value="Immunoglobulins"/>
    <property type="match status" value="2"/>
</dbReference>
<dbReference type="GO" id="GO:0043169">
    <property type="term" value="F:cation binding"/>
    <property type="evidence" value="ECO:0007669"/>
    <property type="project" value="InterPro"/>
</dbReference>
<dbReference type="SUPFAM" id="SSF51011">
    <property type="entry name" value="Glycosyl hydrolase domain"/>
    <property type="match status" value="1"/>
</dbReference>
<dbReference type="CDD" id="cd11322">
    <property type="entry name" value="AmyAc_Glg_BE"/>
    <property type="match status" value="1"/>
</dbReference>
<dbReference type="InterPro" id="IPR006048">
    <property type="entry name" value="A-amylase/branching_C"/>
</dbReference>
<evidence type="ECO:0000256" key="12">
    <source>
        <dbReference type="SAM" id="MobiDB-lite"/>
    </source>
</evidence>
<dbReference type="NCBIfam" id="NF003811">
    <property type="entry name" value="PRK05402.1"/>
    <property type="match status" value="1"/>
</dbReference>
<dbReference type="FunFam" id="2.60.40.10:FF:000169">
    <property type="entry name" value="1,4-alpha-glucan branching enzyme GlgB"/>
    <property type="match status" value="1"/>
</dbReference>
<keyword evidence="6 10" id="KW-0328">Glycosyltransferase</keyword>
<proteinExistence type="inferred from homology"/>
<evidence type="ECO:0000256" key="2">
    <source>
        <dbReference type="ARBA" id="ARBA00002953"/>
    </source>
</evidence>
<dbReference type="SUPFAM" id="SSF81296">
    <property type="entry name" value="E set domains"/>
    <property type="match status" value="1"/>
</dbReference>
<dbReference type="HAMAP" id="MF_00685">
    <property type="entry name" value="GlgB"/>
    <property type="match status" value="1"/>
</dbReference>
<dbReference type="Pfam" id="PF02922">
    <property type="entry name" value="CBM_48"/>
    <property type="match status" value="1"/>
</dbReference>
<dbReference type="InterPro" id="IPR004193">
    <property type="entry name" value="Glyco_hydro_13_N"/>
</dbReference>
<dbReference type="EC" id="2.4.1.18" evidence="10"/>
<evidence type="ECO:0000256" key="11">
    <source>
        <dbReference type="PIRSR" id="PIRSR000463-1"/>
    </source>
</evidence>
<dbReference type="GO" id="GO:0003844">
    <property type="term" value="F:1,4-alpha-glucan branching enzyme activity"/>
    <property type="evidence" value="ECO:0007669"/>
    <property type="project" value="UniProtKB-UniRule"/>
</dbReference>
<dbReference type="InterPro" id="IPR017853">
    <property type="entry name" value="GH"/>
</dbReference>
<evidence type="ECO:0000259" key="13">
    <source>
        <dbReference type="SMART" id="SM00642"/>
    </source>
</evidence>
<organism evidence="14 15">
    <name type="scientific">Candidatus Kutchimonas denitrificans</name>
    <dbReference type="NCBI Taxonomy" id="3056748"/>
    <lineage>
        <taxon>Bacteria</taxon>
        <taxon>Pseudomonadati</taxon>
        <taxon>Gemmatimonadota</taxon>
        <taxon>Gemmatimonadia</taxon>
        <taxon>Candidatus Palauibacterales</taxon>
        <taxon>Candidatus Palauibacteraceae</taxon>
        <taxon>Candidatus Kutchimonas</taxon>
    </lineage>
</organism>
<feature type="domain" description="Glycosyl hydrolase family 13 catalytic" evidence="13">
    <location>
        <begin position="303"/>
        <end position="651"/>
    </location>
</feature>
<dbReference type="InterPro" id="IPR044143">
    <property type="entry name" value="GlgB_N_E_set_prok"/>
</dbReference>
<evidence type="ECO:0000256" key="9">
    <source>
        <dbReference type="ARBA" id="ARBA00023277"/>
    </source>
</evidence>
<comment type="function">
    <text evidence="2 10">Catalyzes the formation of the alpha-1,6-glucosidic linkages in glycogen by scission of a 1,4-alpha-linked oligosaccharide from growing alpha-1,4-glucan chains and the subsequent attachment of the oligosaccharide to the alpha-1,6 position.</text>
</comment>
<reference evidence="14 15" key="1">
    <citation type="submission" date="2020-01" db="EMBL/GenBank/DDBJ databases">
        <title>Genomes assembled from Gulf of Kutch pelagic sediment metagenomes.</title>
        <authorList>
            <person name="Chandrashekar M."/>
            <person name="Mahajan M.S."/>
            <person name="Dave K.J."/>
            <person name="Vatsa P."/>
            <person name="Nathani N.M."/>
        </authorList>
    </citation>
    <scope>NUCLEOTIDE SEQUENCE [LARGE SCALE GENOMIC DNA]</scope>
    <source>
        <strain evidence="14">KS3-K002</strain>
    </source>
</reference>
<sequence>MTENKKKKKRTKPKKEDDKEKRKAGEKKRATAKSGKSKKPTKSARSKSATKVADPLQPDPGDRDRLLDGEHHDPHRLLGAQPVKGGVVIRAFHPDATAAVCLLSDGSGVELRALEGGSGLFGAVIPDLSLPADYRLRFRFEDGATWERDDPYRFRPTVGDMDLHLFNEGTHYQLWRCLGARAMQHDGVEGVAFAVWAPSARRVSVVGDFCGWDGRLYPMRSMGASGIFELFIPELAPGALYKYEIKTSGGDLRVKTDPYATAMEMPPGTASRVYRSSYRWDDGEWLEARRGQDAGREPMAVYEVHLGSWARVPEENDRPLTYREAAPRLVEHMKRFGFTHVEFLPISEHPFTGSWGYQVSGYYAPTARYGTPDDFRYLVDYFHQKGIGVIIDWVPAHFPKDDFALRRFDGTALYEHEDPRLGEHPDWGTLIFNYGRKEVQNFLIANALYWLEEFHIDGLRVDAVASMLYLDYSRKAGEWVPNVYGGRENLEAVAFLKRLNEVIGGEYPGCFTIAEESTAWGAVSRPTYEGGLGFHFKWNMGWMHDTLEFFRRDPVYRHWHLGQLSFAMLYEYSERFVMPLSHDEVVHGKGSLLDRMPGDVWQKFANLRLLLTYQYTRPGKQLLFMGTELAPWREWNHDTSLDWHLAEDPMRATFGHFLEELGAMYTRTPALWRQDHEPAGFDWIECHDRDNSIVSYTRWDGDDHVVVVLNLTPAPRDDYRIGVPVAGNYALRFCSDEKRYGGSDYRLPDNFATEPVAFHGHEQSIRLHVPPLGGIVLVPIS</sequence>
<dbReference type="NCBIfam" id="TIGR01515">
    <property type="entry name" value="branching_enzym"/>
    <property type="match status" value="1"/>
</dbReference>
<feature type="compositionally biased region" description="Basic and acidic residues" evidence="12">
    <location>
        <begin position="60"/>
        <end position="76"/>
    </location>
</feature>
<evidence type="ECO:0000256" key="7">
    <source>
        <dbReference type="ARBA" id="ARBA00022679"/>
    </source>
</evidence>
<dbReference type="InterPro" id="IPR054169">
    <property type="entry name" value="GlgB_N"/>
</dbReference>
<evidence type="ECO:0000256" key="1">
    <source>
        <dbReference type="ARBA" id="ARBA00000826"/>
    </source>
</evidence>
<dbReference type="InterPro" id="IPR006047">
    <property type="entry name" value="GH13_cat_dom"/>
</dbReference>
<dbReference type="InterPro" id="IPR013780">
    <property type="entry name" value="Glyco_hydro_b"/>
</dbReference>
<accession>A0AAE4ZDL8</accession>
<dbReference type="CDD" id="cd02855">
    <property type="entry name" value="E_set_GBE_prok_N"/>
    <property type="match status" value="1"/>
</dbReference>
<evidence type="ECO:0000256" key="6">
    <source>
        <dbReference type="ARBA" id="ARBA00022676"/>
    </source>
</evidence>
<dbReference type="Pfam" id="PF00128">
    <property type="entry name" value="Alpha-amylase"/>
    <property type="match status" value="1"/>
</dbReference>
<keyword evidence="7 10" id="KW-0808">Transferase</keyword>
<comment type="caution">
    <text evidence="14">The sequence shown here is derived from an EMBL/GenBank/DDBJ whole genome shotgun (WGS) entry which is preliminary data.</text>
</comment>
<dbReference type="Pfam" id="PF22019">
    <property type="entry name" value="GlgB_N"/>
    <property type="match status" value="1"/>
</dbReference>
<dbReference type="FunFam" id="3.20.20.80:FF:000003">
    <property type="entry name" value="1,4-alpha-glucan branching enzyme GlgB"/>
    <property type="match status" value="1"/>
</dbReference>
<comment type="subunit">
    <text evidence="10">Monomer.</text>
</comment>
<comment type="catalytic activity">
    <reaction evidence="1 10">
        <text>Transfers a segment of a (1-&gt;4)-alpha-D-glucan chain to a primary hydroxy group in a similar glucan chain.</text>
        <dbReference type="EC" id="2.4.1.18"/>
    </reaction>
</comment>
<protein>
    <recommendedName>
        <fullName evidence="10">1,4-alpha-glucan branching enzyme GlgB</fullName>
        <ecNumber evidence="10">2.4.1.18</ecNumber>
    </recommendedName>
    <alternativeName>
        <fullName evidence="10">1,4-alpha-D-glucan:1,4-alpha-D-glucan 6-glucosyl-transferase</fullName>
    </alternativeName>
    <alternativeName>
        <fullName evidence="10">Alpha-(1-&gt;4)-glucan branching enzyme</fullName>
    </alternativeName>
    <alternativeName>
        <fullName evidence="10">Glycogen branching enzyme</fullName>
        <shortName evidence="10">BE</shortName>
    </alternativeName>
</protein>
<evidence type="ECO:0000256" key="5">
    <source>
        <dbReference type="ARBA" id="ARBA00022600"/>
    </source>
</evidence>
<dbReference type="AlphaFoldDB" id="A0AAE4ZDL8"/>
<dbReference type="Gene3D" id="3.20.20.80">
    <property type="entry name" value="Glycosidases"/>
    <property type="match status" value="1"/>
</dbReference>
<dbReference type="EMBL" id="JAACAK010000137">
    <property type="protein sequence ID" value="NIR76615.1"/>
    <property type="molecule type" value="Genomic_DNA"/>
</dbReference>
<comment type="pathway">
    <text evidence="3 10">Glycan biosynthesis; glycogen biosynthesis.</text>
</comment>